<dbReference type="EMBL" id="SLZW01000002">
    <property type="protein sequence ID" value="TCS64320.1"/>
    <property type="molecule type" value="Genomic_DNA"/>
</dbReference>
<name>A0A4R3JHP2_9PROT</name>
<keyword evidence="3 4" id="KW-0472">Membrane</keyword>
<feature type="transmembrane region" description="Helical" evidence="4">
    <location>
        <begin position="271"/>
        <end position="295"/>
    </location>
</feature>
<dbReference type="InterPro" id="IPR036259">
    <property type="entry name" value="MFS_trans_sf"/>
</dbReference>
<feature type="transmembrane region" description="Helical" evidence="4">
    <location>
        <begin position="334"/>
        <end position="352"/>
    </location>
</feature>
<keyword evidence="1 4" id="KW-0812">Transmembrane</keyword>
<proteinExistence type="predicted"/>
<sequence length="399" mass="42361">MRRYKINVFLLSSAQALYLITSIASITFSGLVGQMLADNKLLATLPVAMLTLGTASITVPASFLMRRIGRRGGFMVGAFSGALSGGLAFFAIVQGNFWLFCAAAFLQGSFQAFSQYYRFAAVESAPAAYTSRAVSYVLLGGVAAAFLGPKIGVLSKDLASPIPFAGTYLAVMAVSFLALLPLFFLKIPEIAVQAHEGQGRPMREIMRQPVFAAAVLNACTSYGVMVLVMTATPLAMVACAFPVAEAGSVIQWHVLAMFLPSFFTGNLIRRFGVLPVLFVGMALFTASAAAAIAGIDLANFTVALILLGVAWNFMYVGGTTLLTEAYHPSERTKVQALNEFLVFAVAAAGSFSSGGLLNWSGWNAVNYGAIPVLVLTAGVTLWYAWTSRRGREAAARIKT</sequence>
<dbReference type="GO" id="GO:0022857">
    <property type="term" value="F:transmembrane transporter activity"/>
    <property type="evidence" value="ECO:0007669"/>
    <property type="project" value="InterPro"/>
</dbReference>
<accession>A0A4R3JHP2</accession>
<evidence type="ECO:0000259" key="5">
    <source>
        <dbReference type="PROSITE" id="PS50850"/>
    </source>
</evidence>
<dbReference type="SUPFAM" id="SSF103473">
    <property type="entry name" value="MFS general substrate transporter"/>
    <property type="match status" value="1"/>
</dbReference>
<feature type="transmembrane region" description="Helical" evidence="4">
    <location>
        <begin position="234"/>
        <end position="259"/>
    </location>
</feature>
<evidence type="ECO:0000256" key="1">
    <source>
        <dbReference type="ARBA" id="ARBA00022692"/>
    </source>
</evidence>
<feature type="transmembrane region" description="Helical" evidence="4">
    <location>
        <begin position="41"/>
        <end position="65"/>
    </location>
</feature>
<gene>
    <name evidence="6" type="ORF">EDD55_102363</name>
</gene>
<evidence type="ECO:0000313" key="7">
    <source>
        <dbReference type="Proteomes" id="UP000295304"/>
    </source>
</evidence>
<dbReference type="PANTHER" id="PTHR23534">
    <property type="entry name" value="MFS PERMEASE"/>
    <property type="match status" value="1"/>
</dbReference>
<evidence type="ECO:0000256" key="3">
    <source>
        <dbReference type="ARBA" id="ARBA00023136"/>
    </source>
</evidence>
<dbReference type="OrthoDB" id="8558006at2"/>
<dbReference type="InterPro" id="IPR011701">
    <property type="entry name" value="MFS"/>
</dbReference>
<comment type="caution">
    <text evidence="6">The sequence shown here is derived from an EMBL/GenBank/DDBJ whole genome shotgun (WGS) entry which is preliminary data.</text>
</comment>
<feature type="transmembrane region" description="Helical" evidence="4">
    <location>
        <begin position="72"/>
        <end position="91"/>
    </location>
</feature>
<evidence type="ECO:0000256" key="2">
    <source>
        <dbReference type="ARBA" id="ARBA00022989"/>
    </source>
</evidence>
<evidence type="ECO:0000313" key="6">
    <source>
        <dbReference type="EMBL" id="TCS64320.1"/>
    </source>
</evidence>
<dbReference type="RefSeq" id="WP_132938264.1">
    <property type="nucleotide sequence ID" value="NZ_CP119676.1"/>
</dbReference>
<keyword evidence="2 4" id="KW-1133">Transmembrane helix</keyword>
<dbReference type="PROSITE" id="PS50850">
    <property type="entry name" value="MFS"/>
    <property type="match status" value="1"/>
</dbReference>
<feature type="transmembrane region" description="Helical" evidence="4">
    <location>
        <begin position="301"/>
        <end position="322"/>
    </location>
</feature>
<dbReference type="PANTHER" id="PTHR23534:SF1">
    <property type="entry name" value="MAJOR FACILITATOR SUPERFAMILY PROTEIN"/>
    <property type="match status" value="1"/>
</dbReference>
<feature type="transmembrane region" description="Helical" evidence="4">
    <location>
        <begin position="97"/>
        <end position="117"/>
    </location>
</feature>
<keyword evidence="7" id="KW-1185">Reference proteome</keyword>
<dbReference type="Proteomes" id="UP000295304">
    <property type="component" value="Unassembled WGS sequence"/>
</dbReference>
<dbReference type="InterPro" id="IPR020846">
    <property type="entry name" value="MFS_dom"/>
</dbReference>
<evidence type="ECO:0000256" key="4">
    <source>
        <dbReference type="SAM" id="Phobius"/>
    </source>
</evidence>
<feature type="domain" description="Major facilitator superfamily (MFS) profile" evidence="5">
    <location>
        <begin position="209"/>
        <end position="399"/>
    </location>
</feature>
<dbReference type="Gene3D" id="1.20.1250.20">
    <property type="entry name" value="MFS general substrate transporter like domains"/>
    <property type="match status" value="1"/>
</dbReference>
<dbReference type="Pfam" id="PF07690">
    <property type="entry name" value="MFS_1"/>
    <property type="match status" value="1"/>
</dbReference>
<reference evidence="6 7" key="1">
    <citation type="submission" date="2019-03" db="EMBL/GenBank/DDBJ databases">
        <title>Genomic Encyclopedia of Type Strains, Phase IV (KMG-IV): sequencing the most valuable type-strain genomes for metagenomic binning, comparative biology and taxonomic classification.</title>
        <authorList>
            <person name="Goeker M."/>
        </authorList>
    </citation>
    <scope>NUCLEOTIDE SEQUENCE [LARGE SCALE GENOMIC DNA]</scope>
    <source>
        <strain evidence="6 7">DSM 101688</strain>
    </source>
</reference>
<organism evidence="6 7">
    <name type="scientific">Varunaivibrio sulfuroxidans</name>
    <dbReference type="NCBI Taxonomy" id="1773489"/>
    <lineage>
        <taxon>Bacteria</taxon>
        <taxon>Pseudomonadati</taxon>
        <taxon>Pseudomonadota</taxon>
        <taxon>Alphaproteobacteria</taxon>
        <taxon>Rhodospirillales</taxon>
        <taxon>Magnetovibrionaceae</taxon>
        <taxon>Varunaivibrio</taxon>
    </lineage>
</organism>
<protein>
    <submittedName>
        <fullName evidence="6">Putative MFS family arabinose efflux permease</fullName>
    </submittedName>
</protein>
<feature type="transmembrane region" description="Helical" evidence="4">
    <location>
        <begin position="129"/>
        <end position="148"/>
    </location>
</feature>
<feature type="transmembrane region" description="Helical" evidence="4">
    <location>
        <begin position="168"/>
        <end position="188"/>
    </location>
</feature>
<feature type="transmembrane region" description="Helical" evidence="4">
    <location>
        <begin position="209"/>
        <end position="228"/>
    </location>
</feature>
<dbReference type="AlphaFoldDB" id="A0A4R3JHP2"/>
<feature type="transmembrane region" description="Helical" evidence="4">
    <location>
        <begin position="364"/>
        <end position="385"/>
    </location>
</feature>